<sequence>MEGDIDANAPLDCAEFQLLPSQDRYEACVCSGNKVEAIASGLLGQLVLHLPLLKDLFSRRSNAKFKLRPPKNLESCQWFTKATLTRFLHVVGSPNILNTVNAIEDEISQLEDARKFHLSLYTKDRRDHSGDGTTG</sequence>
<dbReference type="OrthoDB" id="1687502at2759"/>
<gene>
    <name evidence="1" type="ORF">Acr_24g0013250</name>
</gene>
<protein>
    <submittedName>
        <fullName evidence="1">Uncharacterized protein</fullName>
    </submittedName>
</protein>
<dbReference type="PANTHER" id="PTHR31008:SF5">
    <property type="entry name" value="EXPRESSED PROTEIN"/>
    <property type="match status" value="1"/>
</dbReference>
<reference evidence="1 2" key="1">
    <citation type="submission" date="2019-07" db="EMBL/GenBank/DDBJ databases">
        <title>De Novo Assembly of kiwifruit Actinidia rufa.</title>
        <authorList>
            <person name="Sugita-Konishi S."/>
            <person name="Sato K."/>
            <person name="Mori E."/>
            <person name="Abe Y."/>
            <person name="Kisaki G."/>
            <person name="Hamano K."/>
            <person name="Suezawa K."/>
            <person name="Otani M."/>
            <person name="Fukuda T."/>
            <person name="Manabe T."/>
            <person name="Gomi K."/>
            <person name="Tabuchi M."/>
            <person name="Akimitsu K."/>
            <person name="Kataoka I."/>
        </authorList>
    </citation>
    <scope>NUCLEOTIDE SEQUENCE [LARGE SCALE GENOMIC DNA]</scope>
    <source>
        <strain evidence="2">cv. Fuchu</strain>
    </source>
</reference>
<dbReference type="EMBL" id="BJWL01000024">
    <property type="protein sequence ID" value="GFZ15135.1"/>
    <property type="molecule type" value="Genomic_DNA"/>
</dbReference>
<accession>A0A7J0GWA6</accession>
<dbReference type="Proteomes" id="UP000585474">
    <property type="component" value="Unassembled WGS sequence"/>
</dbReference>
<organism evidence="1 2">
    <name type="scientific">Actinidia rufa</name>
    <dbReference type="NCBI Taxonomy" id="165716"/>
    <lineage>
        <taxon>Eukaryota</taxon>
        <taxon>Viridiplantae</taxon>
        <taxon>Streptophyta</taxon>
        <taxon>Embryophyta</taxon>
        <taxon>Tracheophyta</taxon>
        <taxon>Spermatophyta</taxon>
        <taxon>Magnoliopsida</taxon>
        <taxon>eudicotyledons</taxon>
        <taxon>Gunneridae</taxon>
        <taxon>Pentapetalae</taxon>
        <taxon>asterids</taxon>
        <taxon>Ericales</taxon>
        <taxon>Actinidiaceae</taxon>
        <taxon>Actinidia</taxon>
    </lineage>
</organism>
<dbReference type="PANTHER" id="PTHR31008">
    <property type="entry name" value="COP1-INTERACTING PROTEIN-RELATED"/>
    <property type="match status" value="1"/>
</dbReference>
<evidence type="ECO:0000313" key="1">
    <source>
        <dbReference type="EMBL" id="GFZ15135.1"/>
    </source>
</evidence>
<dbReference type="AlphaFoldDB" id="A0A7J0GWA6"/>
<name>A0A7J0GWA6_9ERIC</name>
<proteinExistence type="predicted"/>
<keyword evidence="2" id="KW-1185">Reference proteome</keyword>
<evidence type="ECO:0000313" key="2">
    <source>
        <dbReference type="Proteomes" id="UP000585474"/>
    </source>
</evidence>
<comment type="caution">
    <text evidence="1">The sequence shown here is derived from an EMBL/GenBank/DDBJ whole genome shotgun (WGS) entry which is preliminary data.</text>
</comment>